<name>A0A1Q2HMW7_9BACT</name>
<dbReference type="Pfam" id="PF00266">
    <property type="entry name" value="Aminotran_5"/>
    <property type="match status" value="1"/>
</dbReference>
<gene>
    <name evidence="7" type="ORF">L21SP3_00489</name>
</gene>
<organism evidence="7 8">
    <name type="scientific">Sedimentisphaera cyanobacteriorum</name>
    <dbReference type="NCBI Taxonomy" id="1940790"/>
    <lineage>
        <taxon>Bacteria</taxon>
        <taxon>Pseudomonadati</taxon>
        <taxon>Planctomycetota</taxon>
        <taxon>Phycisphaerae</taxon>
        <taxon>Sedimentisphaerales</taxon>
        <taxon>Sedimentisphaeraceae</taxon>
        <taxon>Sedimentisphaera</taxon>
    </lineage>
</organism>
<evidence type="ECO:0000313" key="7">
    <source>
        <dbReference type="EMBL" id="AQQ08700.1"/>
    </source>
</evidence>
<dbReference type="OrthoDB" id="389074at2"/>
<dbReference type="Proteomes" id="UP000188273">
    <property type="component" value="Chromosome"/>
</dbReference>
<evidence type="ECO:0000256" key="3">
    <source>
        <dbReference type="ARBA" id="ARBA00022898"/>
    </source>
</evidence>
<evidence type="ECO:0000256" key="4">
    <source>
        <dbReference type="PIRSR" id="PIRSR000524-1"/>
    </source>
</evidence>
<dbReference type="InterPro" id="IPR015424">
    <property type="entry name" value="PyrdxlP-dep_Trfase"/>
</dbReference>
<evidence type="ECO:0000313" key="8">
    <source>
        <dbReference type="Proteomes" id="UP000188273"/>
    </source>
</evidence>
<feature type="binding site" evidence="4">
    <location>
        <position position="339"/>
    </location>
    <ligand>
        <name>substrate</name>
    </ligand>
</feature>
<dbReference type="GO" id="GO:0008453">
    <property type="term" value="F:alanine-glyoxylate transaminase activity"/>
    <property type="evidence" value="ECO:0007669"/>
    <property type="project" value="TreeGrafter"/>
</dbReference>
<evidence type="ECO:0000256" key="5">
    <source>
        <dbReference type="PIRSR" id="PIRSR000524-50"/>
    </source>
</evidence>
<dbReference type="PANTHER" id="PTHR21152">
    <property type="entry name" value="AMINOTRANSFERASE CLASS V"/>
    <property type="match status" value="1"/>
</dbReference>
<dbReference type="InterPro" id="IPR024169">
    <property type="entry name" value="SP_NH2Trfase/AEP_transaminase"/>
</dbReference>
<dbReference type="GO" id="GO:0019265">
    <property type="term" value="P:glycine biosynthetic process, by transamination of glyoxylate"/>
    <property type="evidence" value="ECO:0007669"/>
    <property type="project" value="TreeGrafter"/>
</dbReference>
<dbReference type="EMBL" id="CP019633">
    <property type="protein sequence ID" value="AQQ08700.1"/>
    <property type="molecule type" value="Genomic_DNA"/>
</dbReference>
<protein>
    <submittedName>
        <fullName evidence="7">Soluble hydrogenase 42 kDa subunit</fullName>
        <ecNumber evidence="7">1.12.-.-</ecNumber>
    </submittedName>
</protein>
<sequence>MTDWKNPPKLFIPGPVHSTPEILEQLSRYTVGHRAKEYSQLHGETAAMLKKVLFTDQNVFLSTSSGSGGWECSMRNLVGEGEKVLCCMCGAFSDKYASVAKGCGVEYDELKVEWGRATTADMIDKKLASGEYSAVTFVYNETSTGVTNPVEEISVMIKEKYPDVLIFVDCVSAMAALPLKFDELGWDFAFASVQKAFAIPPGLAVFAVSDRAMQKAETVKNRGYYFDLLQFAKTAKKDQTPTTPAVPQIMALNYRCQLLLEEGMENVWERHQQMADFVRGWAKENFALFAEDEKFASNTLTTVKNTRGIDVAAVIEAVKEKHNAAFGNGYGKLKQETFRIAHMGDITLDELKDLLSWIDDEIK</sequence>
<dbReference type="EC" id="1.12.-.-" evidence="7"/>
<dbReference type="InterPro" id="IPR000192">
    <property type="entry name" value="Aminotrans_V_dom"/>
</dbReference>
<dbReference type="GO" id="GO:0004760">
    <property type="term" value="F:L-serine-pyruvate transaminase activity"/>
    <property type="evidence" value="ECO:0007669"/>
    <property type="project" value="TreeGrafter"/>
</dbReference>
<evidence type="ECO:0000259" key="6">
    <source>
        <dbReference type="Pfam" id="PF00266"/>
    </source>
</evidence>
<feature type="domain" description="Aminotransferase class V" evidence="6">
    <location>
        <begin position="30"/>
        <end position="320"/>
    </location>
</feature>
<comment type="similarity">
    <text evidence="2">Belongs to the class-V pyridoxal-phosphate-dependent aminotransferase family.</text>
</comment>
<keyword evidence="7" id="KW-0560">Oxidoreductase</keyword>
<dbReference type="RefSeq" id="WP_077539179.1">
    <property type="nucleotide sequence ID" value="NZ_CP019633.1"/>
</dbReference>
<keyword evidence="3 5" id="KW-0663">Pyridoxal phosphate</keyword>
<dbReference type="Gene3D" id="3.40.640.10">
    <property type="entry name" value="Type I PLP-dependent aspartate aminotransferase-like (Major domain)"/>
    <property type="match status" value="1"/>
</dbReference>
<comment type="cofactor">
    <cofactor evidence="1 5">
        <name>pyridoxal 5'-phosphate</name>
        <dbReference type="ChEBI" id="CHEBI:597326"/>
    </cofactor>
</comment>
<proteinExistence type="inferred from homology"/>
<dbReference type="SUPFAM" id="SSF53383">
    <property type="entry name" value="PLP-dependent transferases"/>
    <property type="match status" value="1"/>
</dbReference>
<dbReference type="Gene3D" id="3.90.1150.10">
    <property type="entry name" value="Aspartate Aminotransferase, domain 1"/>
    <property type="match status" value="1"/>
</dbReference>
<evidence type="ECO:0000256" key="1">
    <source>
        <dbReference type="ARBA" id="ARBA00001933"/>
    </source>
</evidence>
<dbReference type="InterPro" id="IPR015422">
    <property type="entry name" value="PyrdxlP-dep_Trfase_small"/>
</dbReference>
<reference evidence="8" key="1">
    <citation type="submission" date="2017-02" db="EMBL/GenBank/DDBJ databases">
        <title>Comparative genomics and description of representatives of a novel lineage of planctomycetes thriving in anoxic sediments.</title>
        <authorList>
            <person name="Spring S."/>
            <person name="Bunk B."/>
            <person name="Sproer C."/>
            <person name="Klenk H.-P."/>
        </authorList>
    </citation>
    <scope>NUCLEOTIDE SEQUENCE [LARGE SCALE GENOMIC DNA]</scope>
    <source>
        <strain evidence="8">L21-RPul-D3</strain>
    </source>
</reference>
<dbReference type="GO" id="GO:0016491">
    <property type="term" value="F:oxidoreductase activity"/>
    <property type="evidence" value="ECO:0007669"/>
    <property type="project" value="UniProtKB-KW"/>
</dbReference>
<dbReference type="AlphaFoldDB" id="A0A1Q2HMW7"/>
<dbReference type="STRING" id="1940790.L21SP3_00489"/>
<dbReference type="PIRSF" id="PIRSF000524">
    <property type="entry name" value="SPT"/>
    <property type="match status" value="1"/>
</dbReference>
<dbReference type="InterPro" id="IPR015421">
    <property type="entry name" value="PyrdxlP-dep_Trfase_major"/>
</dbReference>
<evidence type="ECO:0000256" key="2">
    <source>
        <dbReference type="ARBA" id="ARBA00009236"/>
    </source>
</evidence>
<accession>A0A1Q2HMW7</accession>
<feature type="modified residue" description="N6-(pyridoxal phosphate)lysine" evidence="5">
    <location>
        <position position="195"/>
    </location>
</feature>
<dbReference type="PANTHER" id="PTHR21152:SF40">
    <property type="entry name" value="ALANINE--GLYOXYLATE AMINOTRANSFERASE"/>
    <property type="match status" value="1"/>
</dbReference>
<keyword evidence="8" id="KW-1185">Reference proteome</keyword>
<dbReference type="KEGG" id="pbu:L21SP3_00489"/>